<dbReference type="SUPFAM" id="SSF53795">
    <property type="entry name" value="PEP carboxykinase-like"/>
    <property type="match status" value="1"/>
</dbReference>
<gene>
    <name evidence="1" type="ORF">GCM10010981_34230</name>
</gene>
<dbReference type="RefSeq" id="WP_229720924.1">
    <property type="nucleotide sequence ID" value="NZ_BMJA01000003.1"/>
</dbReference>
<dbReference type="InterPro" id="IPR027417">
    <property type="entry name" value="P-loop_NTPase"/>
</dbReference>
<evidence type="ECO:0000313" key="1">
    <source>
        <dbReference type="EMBL" id="GGA42306.1"/>
    </source>
</evidence>
<evidence type="ECO:0008006" key="3">
    <source>
        <dbReference type="Google" id="ProtNLM"/>
    </source>
</evidence>
<dbReference type="PROSITE" id="PS00675">
    <property type="entry name" value="SIGMA54_INTERACT_1"/>
    <property type="match status" value="1"/>
</dbReference>
<keyword evidence="2" id="KW-1185">Reference proteome</keyword>
<sequence>MHKQLLGGRFHFESTSQALLDLVEAAYGDVPPHRLPFLTPELHVQLRLVPGGHLPNAMEPPPVQMQSGMDLLFGVINAANYVVISPRQRQALVVASEDMLAFPYHLRYELIEFAVFVLAARCLGLVPLHAACVGREGRGVLLLGDSGAGKTTLALHGLLEGMEFLSEDAVFVQTESMLATAVTNYVHVKNDALRFVDDAKAQRWISESPVIRRRSGVEKFEADVRSGHGRLAKAPLKLVGAVFVSSEMTDDPDALLRPVPKGDIAARLDADQAYAAGQAGWLPFQQKLVQMGMHELRRGGHPRASVEALSDLLDRRMRL</sequence>
<accession>A0ABQ1GEJ1</accession>
<dbReference type="EMBL" id="BMJA01000003">
    <property type="protein sequence ID" value="GGA42306.1"/>
    <property type="molecule type" value="Genomic_DNA"/>
</dbReference>
<dbReference type="Proteomes" id="UP000620046">
    <property type="component" value="Unassembled WGS sequence"/>
</dbReference>
<organism evidence="1 2">
    <name type="scientific">Dyella nitratireducens</name>
    <dbReference type="NCBI Taxonomy" id="1849580"/>
    <lineage>
        <taxon>Bacteria</taxon>
        <taxon>Pseudomonadati</taxon>
        <taxon>Pseudomonadota</taxon>
        <taxon>Gammaproteobacteria</taxon>
        <taxon>Lysobacterales</taxon>
        <taxon>Rhodanobacteraceae</taxon>
        <taxon>Dyella</taxon>
    </lineage>
</organism>
<dbReference type="InterPro" id="IPR025662">
    <property type="entry name" value="Sigma_54_int_dom_ATP-bd_1"/>
</dbReference>
<evidence type="ECO:0000313" key="2">
    <source>
        <dbReference type="Proteomes" id="UP000620046"/>
    </source>
</evidence>
<proteinExistence type="predicted"/>
<dbReference type="Gene3D" id="3.40.50.300">
    <property type="entry name" value="P-loop containing nucleotide triphosphate hydrolases"/>
    <property type="match status" value="1"/>
</dbReference>
<comment type="caution">
    <text evidence="1">The sequence shown here is derived from an EMBL/GenBank/DDBJ whole genome shotgun (WGS) entry which is preliminary data.</text>
</comment>
<protein>
    <recommendedName>
        <fullName evidence="3">Serine kinase</fullName>
    </recommendedName>
</protein>
<reference evidence="2" key="1">
    <citation type="journal article" date="2019" name="Int. J. Syst. Evol. Microbiol.">
        <title>The Global Catalogue of Microorganisms (GCM) 10K type strain sequencing project: providing services to taxonomists for standard genome sequencing and annotation.</title>
        <authorList>
            <consortium name="The Broad Institute Genomics Platform"/>
            <consortium name="The Broad Institute Genome Sequencing Center for Infectious Disease"/>
            <person name="Wu L."/>
            <person name="Ma J."/>
        </authorList>
    </citation>
    <scope>NUCLEOTIDE SEQUENCE [LARGE SCALE GENOMIC DNA]</scope>
    <source>
        <strain evidence="2">CGMCC 1.15439</strain>
    </source>
</reference>
<name>A0ABQ1GEJ1_9GAMM</name>